<dbReference type="EMBL" id="BSRA01000011">
    <property type="protein sequence ID" value="GLV14312.1"/>
    <property type="molecule type" value="Genomic_DNA"/>
</dbReference>
<evidence type="ECO:0000313" key="3">
    <source>
        <dbReference type="Proteomes" id="UP001157137"/>
    </source>
</evidence>
<dbReference type="InterPro" id="IPR052170">
    <property type="entry name" value="M29_Exopeptidase"/>
</dbReference>
<dbReference type="GO" id="GO:0046872">
    <property type="term" value="F:metal ion binding"/>
    <property type="evidence" value="ECO:0007669"/>
    <property type="project" value="UniProtKB-KW"/>
</dbReference>
<dbReference type="SUPFAM" id="SSF144052">
    <property type="entry name" value="Thermophilic metalloprotease-like"/>
    <property type="match status" value="1"/>
</dbReference>
<comment type="caution">
    <text evidence="2">The sequence shown here is derived from an EMBL/GenBank/DDBJ whole genome shotgun (WGS) entry which is preliminary data.</text>
</comment>
<dbReference type="AlphaFoldDB" id="A0AA37TZD7"/>
<reference evidence="2" key="1">
    <citation type="submission" date="2023-02" db="EMBL/GenBank/DDBJ databases">
        <title>Proposal of a novel subspecies: Alicyclobacillus hesperidum subspecies aegle.</title>
        <authorList>
            <person name="Goto K."/>
            <person name="Fujii T."/>
            <person name="Yasui K."/>
            <person name="Mochida K."/>
            <person name="Kato-Tanaka Y."/>
            <person name="Morohoshi S."/>
            <person name="An S.Y."/>
            <person name="Kasai H."/>
            <person name="Yokota A."/>
        </authorList>
    </citation>
    <scope>NUCLEOTIDE SEQUENCE</scope>
    <source>
        <strain evidence="2">DSM 12766</strain>
    </source>
</reference>
<protein>
    <recommendedName>
        <fullName evidence="4">Leucyl aminopeptidase (Aminopeptidase T)</fullName>
    </recommendedName>
</protein>
<dbReference type="GO" id="GO:0004177">
    <property type="term" value="F:aminopeptidase activity"/>
    <property type="evidence" value="ECO:0007669"/>
    <property type="project" value="InterPro"/>
</dbReference>
<keyword evidence="1" id="KW-0479">Metal-binding</keyword>
<evidence type="ECO:0000313" key="2">
    <source>
        <dbReference type="EMBL" id="GLV14312.1"/>
    </source>
</evidence>
<dbReference type="Pfam" id="PF26233">
    <property type="entry name" value="NicX"/>
    <property type="match status" value="1"/>
</dbReference>
<sequence length="317" mass="33076">MNAMALLDAARNMLVHAMGLKAGESLLVVSDGTRDHICRSLWQAGKEIGAESMIIEMVPRDKNGAEPPLAVAAAMAAADVVVCPTLRSLTHTQARRRASECGARVATMPGVTEDMFEHGPMTADFDKVAQLTECVAKRLTAARDVRIEKDGAVFTCSLAGRRGIASTGVYRNPGEAGNAPSGEAFIAPMEGSAQGELVVDGSLAGLGLVKSPLRLVVRDGLLVTAEGDGADKWLEMLGDTPAARNVAELGIGTNDKARLTGVILEDEKALGTVHVAFGSNATFGGTVSAGVHLDVVMLAPTLYLDGEMIMQEGKLLV</sequence>
<dbReference type="PANTHER" id="PTHR34448:SF1">
    <property type="entry name" value="BLL6088 PROTEIN"/>
    <property type="match status" value="1"/>
</dbReference>
<organism evidence="2 3">
    <name type="scientific">Alicyclobacillus hesperidum</name>
    <dbReference type="NCBI Taxonomy" id="89784"/>
    <lineage>
        <taxon>Bacteria</taxon>
        <taxon>Bacillati</taxon>
        <taxon>Bacillota</taxon>
        <taxon>Bacilli</taxon>
        <taxon>Bacillales</taxon>
        <taxon>Alicyclobacillaceae</taxon>
        <taxon>Alicyclobacillus</taxon>
    </lineage>
</organism>
<dbReference type="PANTHER" id="PTHR34448">
    <property type="entry name" value="AMINOPEPTIDASE"/>
    <property type="match status" value="1"/>
</dbReference>
<evidence type="ECO:0000256" key="1">
    <source>
        <dbReference type="ARBA" id="ARBA00022723"/>
    </source>
</evidence>
<dbReference type="Proteomes" id="UP001157137">
    <property type="component" value="Unassembled WGS sequence"/>
</dbReference>
<dbReference type="GO" id="GO:0006508">
    <property type="term" value="P:proteolysis"/>
    <property type="evidence" value="ECO:0007669"/>
    <property type="project" value="InterPro"/>
</dbReference>
<gene>
    <name evidence="2" type="ORF">Heshes_19960</name>
</gene>
<accession>A0AA37TZD7</accession>
<proteinExistence type="predicted"/>
<evidence type="ECO:0008006" key="4">
    <source>
        <dbReference type="Google" id="ProtNLM"/>
    </source>
</evidence>
<name>A0AA37TZD7_9BACL</name>
<dbReference type="InterPro" id="IPR058739">
    <property type="entry name" value="NicX"/>
</dbReference>